<gene>
    <name evidence="1" type="ordered locus">Paes_2285</name>
</gene>
<dbReference type="EMBL" id="CP001108">
    <property type="protein sequence ID" value="ACF47286.1"/>
    <property type="molecule type" value="Genomic_DNA"/>
</dbReference>
<accession>B4S6T1</accession>
<dbReference type="STRING" id="290512.Paes_2285"/>
<protein>
    <submittedName>
        <fullName evidence="1">Uncharacterized protein</fullName>
    </submittedName>
</protein>
<keyword evidence="2" id="KW-1185">Reference proteome</keyword>
<organism evidence="1 2">
    <name type="scientific">Prosthecochloris aestuarii (strain DSM 271 / SK 413)</name>
    <dbReference type="NCBI Taxonomy" id="290512"/>
    <lineage>
        <taxon>Bacteria</taxon>
        <taxon>Pseudomonadati</taxon>
        <taxon>Chlorobiota</taxon>
        <taxon>Chlorobiia</taxon>
        <taxon>Chlorobiales</taxon>
        <taxon>Chlorobiaceae</taxon>
        <taxon>Prosthecochloris</taxon>
    </lineage>
</organism>
<reference evidence="1" key="1">
    <citation type="submission" date="2008-06" db="EMBL/GenBank/DDBJ databases">
        <title>Complete sequence of chromosome of Prosthecochloris aestuarii DSM 271.</title>
        <authorList>
            <consortium name="US DOE Joint Genome Institute"/>
            <person name="Lucas S."/>
            <person name="Copeland A."/>
            <person name="Lapidus A."/>
            <person name="Glavina del Rio T."/>
            <person name="Dalin E."/>
            <person name="Tice H."/>
            <person name="Bruce D."/>
            <person name="Goodwin L."/>
            <person name="Pitluck S."/>
            <person name="Schmutz J."/>
            <person name="Larimer F."/>
            <person name="Land M."/>
            <person name="Hauser L."/>
            <person name="Kyrpides N."/>
            <person name="Anderson I."/>
            <person name="Liu Z."/>
            <person name="Li T."/>
            <person name="Zhao F."/>
            <person name="Overmann J."/>
            <person name="Bryant D.A."/>
            <person name="Richardson P."/>
        </authorList>
    </citation>
    <scope>NUCLEOTIDE SEQUENCE [LARGE SCALE GENOMIC DNA]</scope>
    <source>
        <strain evidence="1">DSM 271</strain>
    </source>
</reference>
<dbReference type="AlphaFoldDB" id="B4S6T1"/>
<proteinExistence type="predicted"/>
<evidence type="ECO:0000313" key="2">
    <source>
        <dbReference type="Proteomes" id="UP000002725"/>
    </source>
</evidence>
<dbReference type="KEGG" id="paa:Paes_2285"/>
<dbReference type="Proteomes" id="UP000002725">
    <property type="component" value="Chromosome"/>
</dbReference>
<dbReference type="RefSeq" id="WP_012506816.1">
    <property type="nucleotide sequence ID" value="NC_011059.1"/>
</dbReference>
<dbReference type="HOGENOM" id="CLU_2131219_0_0_10"/>
<sequence length="113" mass="12658">MGSAIAIKTINEKGESMYVNLSGVEKAKVYETLAKFGVYEMETGAKPVKRETEAPKLDQNEIEKLDQASRKMKSVDDKMLKLDLNKRVDLLGQIDASTMHCCEAAEILFEDIE</sequence>
<name>B4S6T1_PROA2</name>
<evidence type="ECO:0000313" key="1">
    <source>
        <dbReference type="EMBL" id="ACF47286.1"/>
    </source>
</evidence>